<evidence type="ECO:0000313" key="1">
    <source>
        <dbReference type="EMBL" id="SHI64898.1"/>
    </source>
</evidence>
<dbReference type="RefSeq" id="WP_073309367.1">
    <property type="nucleotide sequence ID" value="NZ_FQZI01000002.1"/>
</dbReference>
<dbReference type="STRING" id="415425.SAMN05444363_1114"/>
<evidence type="ECO:0000313" key="2">
    <source>
        <dbReference type="Proteomes" id="UP000184488"/>
    </source>
</evidence>
<dbReference type="AlphaFoldDB" id="A0A1M6CVY8"/>
<proteinExistence type="predicted"/>
<gene>
    <name evidence="1" type="ORF">SAMN05444363_1114</name>
</gene>
<sequence length="140" mass="16816">MKSILLTIIIFSALNCNLNNKPEKIDNQYLEFFYFKGNKHFPFRINCKSIRSEMFREHIKYKKIEDTEYIERFKKEYEKLKTGKKQDEIDVRTQIIFHKGKISDTICMGSHFGIKINGVRKNDSKSFLNLIQEKMYESEK</sequence>
<dbReference type="OrthoDB" id="839194at2"/>
<protein>
    <submittedName>
        <fullName evidence="1">Uncharacterized protein</fullName>
    </submittedName>
</protein>
<name>A0A1M6CVY8_9FLAO</name>
<organism evidence="1 2">
    <name type="scientific">Flavobacterium terrae</name>
    <dbReference type="NCBI Taxonomy" id="415425"/>
    <lineage>
        <taxon>Bacteria</taxon>
        <taxon>Pseudomonadati</taxon>
        <taxon>Bacteroidota</taxon>
        <taxon>Flavobacteriia</taxon>
        <taxon>Flavobacteriales</taxon>
        <taxon>Flavobacteriaceae</taxon>
        <taxon>Flavobacterium</taxon>
    </lineage>
</organism>
<keyword evidence="2" id="KW-1185">Reference proteome</keyword>
<dbReference type="EMBL" id="FQZI01000002">
    <property type="protein sequence ID" value="SHI64898.1"/>
    <property type="molecule type" value="Genomic_DNA"/>
</dbReference>
<accession>A0A1M6CVY8</accession>
<reference evidence="2" key="1">
    <citation type="submission" date="2016-11" db="EMBL/GenBank/DDBJ databases">
        <authorList>
            <person name="Varghese N."/>
            <person name="Submissions S."/>
        </authorList>
    </citation>
    <scope>NUCLEOTIDE SEQUENCE [LARGE SCALE GENOMIC DNA]</scope>
    <source>
        <strain evidence="2">DSM 18829</strain>
    </source>
</reference>
<dbReference type="Proteomes" id="UP000184488">
    <property type="component" value="Unassembled WGS sequence"/>
</dbReference>